<dbReference type="GO" id="GO:0042330">
    <property type="term" value="P:taxis"/>
    <property type="evidence" value="ECO:0007669"/>
    <property type="project" value="TreeGrafter"/>
</dbReference>
<evidence type="ECO:0000256" key="1">
    <source>
        <dbReference type="ARBA" id="ARBA00004141"/>
    </source>
</evidence>
<sequence length="283" mass="31007">MSSNKTKPDTTASGAGRNPEPSVPNKDATSHASSSTSTLRLSEITSPRQKWKVLGSREAMQLLNPSINSRNTSPTFKANGSARPSLIRTDSLGVPGSKDRVNSVSGQGDEKSGSRPSSSRSGRSLFSSLNLSGIRCTNANPKKDEKEEKTKAVINTDNDIKSAIPYLPQWLAVVCLIVNIFIPGLGTMIAGCSVFCCGKSRIYIKEGLLMKAVYINIMVGVMQMFTVPFMLVGWFWSFVWGIYMIILAVENKNEEKARREKELQAKALTALNANLRPWTLMRN</sequence>
<evidence type="ECO:0000256" key="2">
    <source>
        <dbReference type="ARBA" id="ARBA00022692"/>
    </source>
</evidence>
<feature type="region of interest" description="Disordered" evidence="5">
    <location>
        <begin position="64"/>
        <end position="125"/>
    </location>
</feature>
<comment type="subcellular location">
    <subcellularLocation>
        <location evidence="1">Membrane</location>
        <topology evidence="1">Multi-pass membrane protein</topology>
    </subcellularLocation>
</comment>
<dbReference type="PANTHER" id="PTHR21676">
    <property type="entry name" value="PROTEIN STUM"/>
    <property type="match status" value="1"/>
</dbReference>
<accession>A0AAD9JNU7</accession>
<keyword evidence="3 6" id="KW-1133">Transmembrane helix</keyword>
<proteinExistence type="predicted"/>
<feature type="transmembrane region" description="Helical" evidence="6">
    <location>
        <begin position="170"/>
        <end position="196"/>
    </location>
</feature>
<reference evidence="7" key="1">
    <citation type="journal article" date="2023" name="Mol. Biol. Evol.">
        <title>Third-Generation Sequencing Reveals the Adaptive Role of the Epigenome in Three Deep-Sea Polychaetes.</title>
        <authorList>
            <person name="Perez M."/>
            <person name="Aroh O."/>
            <person name="Sun Y."/>
            <person name="Lan Y."/>
            <person name="Juniper S.K."/>
            <person name="Young C.R."/>
            <person name="Angers B."/>
            <person name="Qian P.Y."/>
        </authorList>
    </citation>
    <scope>NUCLEOTIDE SEQUENCE</scope>
    <source>
        <strain evidence="7">P08H-3</strain>
    </source>
</reference>
<dbReference type="GO" id="GO:0071683">
    <property type="term" value="C:sensory dendrite"/>
    <property type="evidence" value="ECO:0007669"/>
    <property type="project" value="TreeGrafter"/>
</dbReference>
<feature type="region of interest" description="Disordered" evidence="5">
    <location>
        <begin position="1"/>
        <end position="52"/>
    </location>
</feature>
<dbReference type="InterPro" id="IPR026673">
    <property type="entry name" value="SPEC3/Stum"/>
</dbReference>
<name>A0AAD9JNU7_9ANNE</name>
<comment type="caution">
    <text evidence="7">The sequence shown here is derived from an EMBL/GenBank/DDBJ whole genome shotgun (WGS) entry which is preliminary data.</text>
</comment>
<gene>
    <name evidence="7" type="ORF">LSH36_212g01003</name>
</gene>
<evidence type="ECO:0000313" key="8">
    <source>
        <dbReference type="Proteomes" id="UP001208570"/>
    </source>
</evidence>
<dbReference type="Pfam" id="PF15795">
    <property type="entry name" value="Spec3"/>
    <property type="match status" value="1"/>
</dbReference>
<dbReference type="PANTHER" id="PTHR21676:SF7">
    <property type="entry name" value="PROTEIN SPEC3"/>
    <property type="match status" value="1"/>
</dbReference>
<keyword evidence="2 6" id="KW-0812">Transmembrane</keyword>
<feature type="compositionally biased region" description="Polar residues" evidence="5">
    <location>
        <begin position="1"/>
        <end position="13"/>
    </location>
</feature>
<dbReference type="GO" id="GO:0050954">
    <property type="term" value="P:sensory perception of mechanical stimulus"/>
    <property type="evidence" value="ECO:0007669"/>
    <property type="project" value="TreeGrafter"/>
</dbReference>
<evidence type="ECO:0000256" key="6">
    <source>
        <dbReference type="SAM" id="Phobius"/>
    </source>
</evidence>
<dbReference type="GO" id="GO:0016020">
    <property type="term" value="C:membrane"/>
    <property type="evidence" value="ECO:0007669"/>
    <property type="project" value="UniProtKB-SubCell"/>
</dbReference>
<keyword evidence="8" id="KW-1185">Reference proteome</keyword>
<dbReference type="GO" id="GO:0019230">
    <property type="term" value="P:proprioception"/>
    <property type="evidence" value="ECO:0007669"/>
    <property type="project" value="TreeGrafter"/>
</dbReference>
<protein>
    <recommendedName>
        <fullName evidence="9">Protein SPEC3</fullName>
    </recommendedName>
</protein>
<evidence type="ECO:0008006" key="9">
    <source>
        <dbReference type="Google" id="ProtNLM"/>
    </source>
</evidence>
<evidence type="ECO:0000256" key="5">
    <source>
        <dbReference type="SAM" id="MobiDB-lite"/>
    </source>
</evidence>
<dbReference type="AlphaFoldDB" id="A0AAD9JNU7"/>
<organism evidence="7 8">
    <name type="scientific">Paralvinella palmiformis</name>
    <dbReference type="NCBI Taxonomy" id="53620"/>
    <lineage>
        <taxon>Eukaryota</taxon>
        <taxon>Metazoa</taxon>
        <taxon>Spiralia</taxon>
        <taxon>Lophotrochozoa</taxon>
        <taxon>Annelida</taxon>
        <taxon>Polychaeta</taxon>
        <taxon>Sedentaria</taxon>
        <taxon>Canalipalpata</taxon>
        <taxon>Terebellida</taxon>
        <taxon>Terebelliformia</taxon>
        <taxon>Alvinellidae</taxon>
        <taxon>Paralvinella</taxon>
    </lineage>
</organism>
<keyword evidence="4 6" id="KW-0472">Membrane</keyword>
<feature type="transmembrane region" description="Helical" evidence="6">
    <location>
        <begin position="231"/>
        <end position="249"/>
    </location>
</feature>
<dbReference type="Proteomes" id="UP001208570">
    <property type="component" value="Unassembled WGS sequence"/>
</dbReference>
<dbReference type="EMBL" id="JAODUP010000212">
    <property type="protein sequence ID" value="KAK2156477.1"/>
    <property type="molecule type" value="Genomic_DNA"/>
</dbReference>
<evidence type="ECO:0000256" key="3">
    <source>
        <dbReference type="ARBA" id="ARBA00022989"/>
    </source>
</evidence>
<evidence type="ECO:0000313" key="7">
    <source>
        <dbReference type="EMBL" id="KAK2156477.1"/>
    </source>
</evidence>
<feature type="compositionally biased region" description="Polar residues" evidence="5">
    <location>
        <begin position="64"/>
        <end position="78"/>
    </location>
</feature>
<evidence type="ECO:0000256" key="4">
    <source>
        <dbReference type="ARBA" id="ARBA00023136"/>
    </source>
</evidence>
<feature type="compositionally biased region" description="Low complexity" evidence="5">
    <location>
        <begin position="114"/>
        <end position="125"/>
    </location>
</feature>
<feature type="compositionally biased region" description="Low complexity" evidence="5">
    <location>
        <begin position="30"/>
        <end position="46"/>
    </location>
</feature>